<dbReference type="InterPro" id="IPR001757">
    <property type="entry name" value="P_typ_ATPase"/>
</dbReference>
<dbReference type="SFLD" id="SFLDF00027">
    <property type="entry name" value="p-type_atpase"/>
    <property type="match status" value="1"/>
</dbReference>
<feature type="transmembrane region" description="Helical" evidence="11">
    <location>
        <begin position="753"/>
        <end position="772"/>
    </location>
</feature>
<feature type="transmembrane region" description="Helical" evidence="11">
    <location>
        <begin position="675"/>
        <end position="698"/>
    </location>
</feature>
<keyword evidence="9 11" id="KW-1133">Transmembrane helix</keyword>
<keyword evidence="8" id="KW-1278">Translocase</keyword>
<feature type="transmembrane region" description="Helical" evidence="11">
    <location>
        <begin position="248"/>
        <end position="268"/>
    </location>
</feature>
<protein>
    <submittedName>
        <fullName evidence="13">Magnesium-transporting ATPase (P-type)</fullName>
    </submittedName>
</protein>
<dbReference type="PRINTS" id="PR00119">
    <property type="entry name" value="CATATPASE"/>
</dbReference>
<dbReference type="FunFam" id="2.70.150.10:FF:000160">
    <property type="entry name" value="Sarcoplasmic/endoplasmic reticulum calcium ATPase 1"/>
    <property type="match status" value="1"/>
</dbReference>
<evidence type="ECO:0000313" key="13">
    <source>
        <dbReference type="EMBL" id="MBB5286845.1"/>
    </source>
</evidence>
<feature type="transmembrane region" description="Helical" evidence="11">
    <location>
        <begin position="274"/>
        <end position="298"/>
    </location>
</feature>
<dbReference type="GO" id="GO:0006883">
    <property type="term" value="P:intracellular sodium ion homeostasis"/>
    <property type="evidence" value="ECO:0007669"/>
    <property type="project" value="TreeGrafter"/>
</dbReference>
<evidence type="ECO:0000313" key="14">
    <source>
        <dbReference type="Proteomes" id="UP000557307"/>
    </source>
</evidence>
<dbReference type="InterPro" id="IPR059000">
    <property type="entry name" value="ATPase_P-type_domA"/>
</dbReference>
<dbReference type="GO" id="GO:1990573">
    <property type="term" value="P:potassium ion import across plasma membrane"/>
    <property type="evidence" value="ECO:0007669"/>
    <property type="project" value="TreeGrafter"/>
</dbReference>
<dbReference type="Pfam" id="PF13246">
    <property type="entry name" value="Cation_ATPase"/>
    <property type="match status" value="1"/>
</dbReference>
<dbReference type="PRINTS" id="PR00120">
    <property type="entry name" value="HATPASE"/>
</dbReference>
<keyword evidence="3" id="KW-0597">Phosphoprotein</keyword>
<dbReference type="SUPFAM" id="SSF81653">
    <property type="entry name" value="Calcium ATPase, transduction domain A"/>
    <property type="match status" value="1"/>
</dbReference>
<evidence type="ECO:0000256" key="4">
    <source>
        <dbReference type="ARBA" id="ARBA00022692"/>
    </source>
</evidence>
<dbReference type="Proteomes" id="UP000557307">
    <property type="component" value="Unassembled WGS sequence"/>
</dbReference>
<organism evidence="13 14">
    <name type="scientific">Rhabdobacter roseus</name>
    <dbReference type="NCBI Taxonomy" id="1655419"/>
    <lineage>
        <taxon>Bacteria</taxon>
        <taxon>Pseudomonadati</taxon>
        <taxon>Bacteroidota</taxon>
        <taxon>Cytophagia</taxon>
        <taxon>Cytophagales</taxon>
        <taxon>Cytophagaceae</taxon>
        <taxon>Rhabdobacter</taxon>
    </lineage>
</organism>
<dbReference type="Gene3D" id="2.70.150.10">
    <property type="entry name" value="Calcium-transporting ATPase, cytoplasmic transduction domain A"/>
    <property type="match status" value="1"/>
</dbReference>
<dbReference type="EMBL" id="JACHGF010000011">
    <property type="protein sequence ID" value="MBB5286845.1"/>
    <property type="molecule type" value="Genomic_DNA"/>
</dbReference>
<evidence type="ECO:0000256" key="1">
    <source>
        <dbReference type="ARBA" id="ARBA00004127"/>
    </source>
</evidence>
<dbReference type="Gene3D" id="3.40.50.1000">
    <property type="entry name" value="HAD superfamily/HAD-like"/>
    <property type="match status" value="1"/>
</dbReference>
<dbReference type="GO" id="GO:0005391">
    <property type="term" value="F:P-type sodium:potassium-exchanging transporter activity"/>
    <property type="evidence" value="ECO:0007669"/>
    <property type="project" value="TreeGrafter"/>
</dbReference>
<dbReference type="GO" id="GO:1902600">
    <property type="term" value="P:proton transmembrane transport"/>
    <property type="evidence" value="ECO:0007669"/>
    <property type="project" value="TreeGrafter"/>
</dbReference>
<dbReference type="Pfam" id="PF08282">
    <property type="entry name" value="Hydrolase_3"/>
    <property type="match status" value="1"/>
</dbReference>
<evidence type="ECO:0000256" key="2">
    <source>
        <dbReference type="ARBA" id="ARBA00005675"/>
    </source>
</evidence>
<dbReference type="InterPro" id="IPR023299">
    <property type="entry name" value="ATPase_P-typ_cyto_dom_N"/>
</dbReference>
<dbReference type="SUPFAM" id="SSF81660">
    <property type="entry name" value="Metal cation-transporting ATPase, ATP-binding domain N"/>
    <property type="match status" value="1"/>
</dbReference>
<dbReference type="SMART" id="SM00831">
    <property type="entry name" value="Cation_ATPase_N"/>
    <property type="match status" value="1"/>
</dbReference>
<reference evidence="13 14" key="1">
    <citation type="submission" date="2020-08" db="EMBL/GenBank/DDBJ databases">
        <title>Genomic Encyclopedia of Type Strains, Phase IV (KMG-IV): sequencing the most valuable type-strain genomes for metagenomic binning, comparative biology and taxonomic classification.</title>
        <authorList>
            <person name="Goeker M."/>
        </authorList>
    </citation>
    <scope>NUCLEOTIDE SEQUENCE [LARGE SCALE GENOMIC DNA]</scope>
    <source>
        <strain evidence="13 14">DSM 105074</strain>
    </source>
</reference>
<dbReference type="SFLD" id="SFLDG00002">
    <property type="entry name" value="C1.7:_P-type_atpase_like"/>
    <property type="match status" value="1"/>
</dbReference>
<keyword evidence="10 11" id="KW-0472">Membrane</keyword>
<dbReference type="GO" id="GO:0016887">
    <property type="term" value="F:ATP hydrolysis activity"/>
    <property type="evidence" value="ECO:0007669"/>
    <property type="project" value="InterPro"/>
</dbReference>
<dbReference type="Pfam" id="PF00689">
    <property type="entry name" value="Cation_ATPase_C"/>
    <property type="match status" value="1"/>
</dbReference>
<feature type="domain" description="Cation-transporting P-type ATPase N-terminal" evidence="12">
    <location>
        <begin position="8"/>
        <end position="80"/>
    </location>
</feature>
<keyword evidence="7" id="KW-0460">Magnesium</keyword>
<dbReference type="Pfam" id="PF00690">
    <property type="entry name" value="Cation_ATPase_N"/>
    <property type="match status" value="1"/>
</dbReference>
<dbReference type="PANTHER" id="PTHR43294">
    <property type="entry name" value="SODIUM/POTASSIUM-TRANSPORTING ATPASE SUBUNIT ALPHA"/>
    <property type="match status" value="1"/>
</dbReference>
<proteinExistence type="inferred from homology"/>
<dbReference type="InterPro" id="IPR018303">
    <property type="entry name" value="ATPase_P-typ_P_site"/>
</dbReference>
<dbReference type="NCBIfam" id="TIGR01494">
    <property type="entry name" value="ATPase_P-type"/>
    <property type="match status" value="2"/>
</dbReference>
<name>A0A840TVC2_9BACT</name>
<evidence type="ECO:0000259" key="12">
    <source>
        <dbReference type="SMART" id="SM00831"/>
    </source>
</evidence>
<dbReference type="SFLD" id="SFLDS00003">
    <property type="entry name" value="Haloacid_Dehalogenase"/>
    <property type="match status" value="1"/>
</dbReference>
<keyword evidence="14" id="KW-1185">Reference proteome</keyword>
<evidence type="ECO:0000256" key="9">
    <source>
        <dbReference type="ARBA" id="ARBA00022989"/>
    </source>
</evidence>
<dbReference type="Gene3D" id="3.40.1110.10">
    <property type="entry name" value="Calcium-transporting ATPase, cytoplasmic domain N"/>
    <property type="match status" value="1"/>
</dbReference>
<comment type="subcellular location">
    <subcellularLocation>
        <location evidence="1">Endomembrane system</location>
        <topology evidence="1">Multi-pass membrane protein</topology>
    </subcellularLocation>
</comment>
<dbReference type="AlphaFoldDB" id="A0A840TVC2"/>
<evidence type="ECO:0000256" key="11">
    <source>
        <dbReference type="SAM" id="Phobius"/>
    </source>
</evidence>
<evidence type="ECO:0000256" key="7">
    <source>
        <dbReference type="ARBA" id="ARBA00022842"/>
    </source>
</evidence>
<dbReference type="InterPro" id="IPR050510">
    <property type="entry name" value="Cation_transp_ATPase_P-type"/>
</dbReference>
<dbReference type="InterPro" id="IPR023214">
    <property type="entry name" value="HAD_sf"/>
</dbReference>
<gene>
    <name evidence="13" type="ORF">HNQ92_005006</name>
</gene>
<dbReference type="GO" id="GO:0005886">
    <property type="term" value="C:plasma membrane"/>
    <property type="evidence" value="ECO:0007669"/>
    <property type="project" value="TreeGrafter"/>
</dbReference>
<keyword evidence="4 11" id="KW-0812">Transmembrane</keyword>
<evidence type="ECO:0000256" key="3">
    <source>
        <dbReference type="ARBA" id="ARBA00022553"/>
    </source>
</evidence>
<dbReference type="GO" id="GO:0012505">
    <property type="term" value="C:endomembrane system"/>
    <property type="evidence" value="ECO:0007669"/>
    <property type="project" value="UniProtKB-SubCell"/>
</dbReference>
<feature type="transmembrane region" description="Helical" evidence="11">
    <location>
        <begin position="813"/>
        <end position="831"/>
    </location>
</feature>
<dbReference type="SUPFAM" id="SSF56784">
    <property type="entry name" value="HAD-like"/>
    <property type="match status" value="1"/>
</dbReference>
<dbReference type="GO" id="GO:0036376">
    <property type="term" value="P:sodium ion export across plasma membrane"/>
    <property type="evidence" value="ECO:0007669"/>
    <property type="project" value="TreeGrafter"/>
</dbReference>
<dbReference type="InterPro" id="IPR023298">
    <property type="entry name" value="ATPase_P-typ_TM_dom_sf"/>
</dbReference>
<dbReference type="InterPro" id="IPR036412">
    <property type="entry name" value="HAD-like_sf"/>
</dbReference>
<dbReference type="InterPro" id="IPR006068">
    <property type="entry name" value="ATPase_P-typ_cation-transptr_C"/>
</dbReference>
<feature type="transmembrane region" description="Helical" evidence="11">
    <location>
        <begin position="851"/>
        <end position="871"/>
    </location>
</feature>
<dbReference type="PANTHER" id="PTHR43294:SF20">
    <property type="entry name" value="P-TYPE ATPASE"/>
    <property type="match status" value="1"/>
</dbReference>
<comment type="caution">
    <text evidence="13">The sequence shown here is derived from an EMBL/GenBank/DDBJ whole genome shotgun (WGS) entry which is preliminary data.</text>
</comment>
<keyword evidence="5" id="KW-0547">Nucleotide-binding</keyword>
<dbReference type="InterPro" id="IPR004014">
    <property type="entry name" value="ATPase_P-typ_cation-transptr_N"/>
</dbReference>
<dbReference type="Gene3D" id="1.20.1110.10">
    <property type="entry name" value="Calcium-transporting ATPase, transmembrane domain"/>
    <property type="match status" value="1"/>
</dbReference>
<evidence type="ECO:0000256" key="5">
    <source>
        <dbReference type="ARBA" id="ARBA00022741"/>
    </source>
</evidence>
<evidence type="ECO:0000256" key="6">
    <source>
        <dbReference type="ARBA" id="ARBA00022840"/>
    </source>
</evidence>
<accession>A0A840TVC2</accession>
<dbReference type="Pfam" id="PF00122">
    <property type="entry name" value="E1-E2_ATPase"/>
    <property type="match status" value="1"/>
</dbReference>
<comment type="similarity">
    <text evidence="2">Belongs to the cation transport ATPase (P-type) (TC 3.A.3) family. Type IIA subfamily.</text>
</comment>
<evidence type="ECO:0000256" key="8">
    <source>
        <dbReference type="ARBA" id="ARBA00022967"/>
    </source>
</evidence>
<dbReference type="PROSITE" id="PS00154">
    <property type="entry name" value="ATPASE_E1_E2"/>
    <property type="match status" value="1"/>
</dbReference>
<keyword evidence="6" id="KW-0067">ATP-binding</keyword>
<evidence type="ECO:0000256" key="10">
    <source>
        <dbReference type="ARBA" id="ARBA00023136"/>
    </source>
</evidence>
<dbReference type="InterPro" id="IPR008250">
    <property type="entry name" value="ATPase_P-typ_transduc_dom_A_sf"/>
</dbReference>
<dbReference type="InterPro" id="IPR044492">
    <property type="entry name" value="P_typ_ATPase_HD_dom"/>
</dbReference>
<sequence length="883" mass="96957">MKNTLKQDWHAAEVDEVLKLTDAQRGLTDDEVRQRQEELGKNVLPTGKQVSLAAILWHQFKSPLIYVLVVAGVISLLVGEHLDAGFIGIILLINAGLGTWQEWRAESGAQSLQEMIKLKTSVMRNGTWQELDAEALVPGDVIRLESGVQVPADARLVEVNNLQVEEAMLTGESLPAHKETAAGDAQTTNAGDKKNLVYAGTTVLVGRGRAVVTATGLHTEIGKIADSLNQEDTSQTPLIERMERFSRMISVIILVAAVILGGIGWWHGMELMDLFFLAIAMVVSAIPEGLPIAMTVALSIASRRMAKRNVIVRKLSAVEGLGSCTYILSDKTGTLTVDQQTVRQIYLPDGQTLAVTGEGYNGEGEIQIDNPDSEHLHRFLRIATLANESTLEKKGEEWRYKGDAVDVALLALPYKLGSSPDEIGRETDVQREIPYESENKYSAVYYHRNGRLVFGAKGAWEVFEDKLVEDEKEQAAEMAEKMAADGLRVLAMVYSITDDDTSDLAEELHLAGLVGLIDPIRPEVKDAIAECHEAGIKIAMVTGDHPLTALAIAKEINIADGPDNLISGAELRDIEDDEATLVEVLRDKTVFARVSPAQKQKLVKAFQQRGEYVAITGDGVNDAPALRQSNVGVAMGSGTDVTRGAASIVLKDDNFASIVAGVEEGRYSYDNIRKVVFLLLSTAAAEVFLIMLSTLFGLPKPLTAVQILWLNVVTNGLQDIALVFERGEPGAMKHPPRSPEEGIFDRQMISQTVLAAFVMTALGFSLWVSWMNQGREEVSARNDLLLVMVLLQNFHAFNVRSETRSVFRIPISHNYLLLLSVFLAQGIHIAAMHIPLTQRLLEIEPESLDEWFTYFGLAALILVVSEIYKVFVRRREGREQKVG</sequence>
<dbReference type="GO" id="GO:0030007">
    <property type="term" value="P:intracellular potassium ion homeostasis"/>
    <property type="evidence" value="ECO:0007669"/>
    <property type="project" value="TreeGrafter"/>
</dbReference>
<dbReference type="GO" id="GO:0005524">
    <property type="term" value="F:ATP binding"/>
    <property type="evidence" value="ECO:0007669"/>
    <property type="project" value="UniProtKB-KW"/>
</dbReference>
<dbReference type="SUPFAM" id="SSF81665">
    <property type="entry name" value="Calcium ATPase, transmembrane domain M"/>
    <property type="match status" value="1"/>
</dbReference>